<evidence type="ECO:0000256" key="3">
    <source>
        <dbReference type="ARBA" id="ARBA00022670"/>
    </source>
</evidence>
<dbReference type="PANTHER" id="PTHR42881">
    <property type="entry name" value="PROLYL ENDOPEPTIDASE"/>
    <property type="match status" value="1"/>
</dbReference>
<dbReference type="InterPro" id="IPR051167">
    <property type="entry name" value="Prolyl_oligopep/macrocyclase"/>
</dbReference>
<dbReference type="SUPFAM" id="SSF53474">
    <property type="entry name" value="alpha/beta-Hydrolases"/>
    <property type="match status" value="1"/>
</dbReference>
<protein>
    <recommendedName>
        <fullName evidence="2">prolyl oligopeptidase</fullName>
        <ecNumber evidence="2">3.4.21.26</ecNumber>
    </recommendedName>
</protein>
<keyword evidence="9" id="KW-1185">Reference proteome</keyword>
<dbReference type="Pfam" id="PF00326">
    <property type="entry name" value="Peptidase_S9"/>
    <property type="match status" value="1"/>
</dbReference>
<dbReference type="InterPro" id="IPR001375">
    <property type="entry name" value="Peptidase_S9_cat"/>
</dbReference>
<dbReference type="RefSeq" id="WP_231011185.1">
    <property type="nucleotide sequence ID" value="NZ_BAAAEW010000006.1"/>
</dbReference>
<feature type="domain" description="Peptidase S9A N-terminal" evidence="7">
    <location>
        <begin position="48"/>
        <end position="229"/>
    </location>
</feature>
<dbReference type="InterPro" id="IPR023302">
    <property type="entry name" value="Pept_S9A_N"/>
</dbReference>
<dbReference type="EMBL" id="BAAAEW010000006">
    <property type="protein sequence ID" value="GAA0746110.1"/>
    <property type="molecule type" value="Genomic_DNA"/>
</dbReference>
<dbReference type="InterPro" id="IPR002470">
    <property type="entry name" value="Peptidase_S9A"/>
</dbReference>
<comment type="catalytic activity">
    <reaction evidence="1">
        <text>Hydrolysis of Pro-|-Xaa &gt;&gt; Ala-|-Xaa in oligopeptides.</text>
        <dbReference type="EC" id="3.4.21.26"/>
    </reaction>
</comment>
<keyword evidence="3" id="KW-0645">Protease</keyword>
<organism evidence="8 9">
    <name type="scientific">Ideonella azotifigens</name>
    <dbReference type="NCBI Taxonomy" id="513160"/>
    <lineage>
        <taxon>Bacteria</taxon>
        <taxon>Pseudomonadati</taxon>
        <taxon>Pseudomonadota</taxon>
        <taxon>Betaproteobacteria</taxon>
        <taxon>Burkholderiales</taxon>
        <taxon>Sphaerotilaceae</taxon>
        <taxon>Ideonella</taxon>
    </lineage>
</organism>
<reference evidence="8 9" key="1">
    <citation type="journal article" date="2019" name="Int. J. Syst. Evol. Microbiol.">
        <title>The Global Catalogue of Microorganisms (GCM) 10K type strain sequencing project: providing services to taxonomists for standard genome sequencing and annotation.</title>
        <authorList>
            <consortium name="The Broad Institute Genomics Platform"/>
            <consortium name="The Broad Institute Genome Sequencing Center for Infectious Disease"/>
            <person name="Wu L."/>
            <person name="Ma J."/>
        </authorList>
    </citation>
    <scope>NUCLEOTIDE SEQUENCE [LARGE SCALE GENOMIC DNA]</scope>
    <source>
        <strain evidence="8 9">JCM 15503</strain>
    </source>
</reference>
<dbReference type="InterPro" id="IPR029058">
    <property type="entry name" value="AB_hydrolase_fold"/>
</dbReference>
<dbReference type="EC" id="3.4.21.26" evidence="2"/>
<comment type="caution">
    <text evidence="8">The sequence shown here is derived from an EMBL/GenBank/DDBJ whole genome shotgun (WGS) entry which is preliminary data.</text>
</comment>
<keyword evidence="5" id="KW-0720">Serine protease</keyword>
<evidence type="ECO:0000313" key="8">
    <source>
        <dbReference type="EMBL" id="GAA0746110.1"/>
    </source>
</evidence>
<dbReference type="Gene3D" id="2.130.10.120">
    <property type="entry name" value="Prolyl oligopeptidase, N-terminal domain"/>
    <property type="match status" value="1"/>
</dbReference>
<dbReference type="Pfam" id="PF02897">
    <property type="entry name" value="Peptidase_S9_N"/>
    <property type="match status" value="1"/>
</dbReference>
<evidence type="ECO:0000256" key="5">
    <source>
        <dbReference type="ARBA" id="ARBA00022825"/>
    </source>
</evidence>
<evidence type="ECO:0000313" key="9">
    <source>
        <dbReference type="Proteomes" id="UP001500279"/>
    </source>
</evidence>
<dbReference type="PRINTS" id="PR00862">
    <property type="entry name" value="PROLIGOPTASE"/>
</dbReference>
<sequence>MPLARLAELRLPRPPAARAISRLSVVLAVLFCAGTQAVELPPVAPPGNLVTDYPGARVADPYRALEDLSSPSTQAWAAAQAAYTRTQLDALPGLQPLRERIQALDANRSPAIVSLDIARSGAWFYLKREPGARVAKLYTRASASAPERLLLDPEKWEKQTGVAHSINNIAASPDGRHVAAVVSKADAELGDLRVFSTKDGRDEMPPVPGIWGEIPGMWLPDSRGLIYMRGADALTPGGAAFGKMQAHLRRLAGGEDALLLGAGQATAAMGPQIRERDWVWADSQSNPGFAVLQLSDGVGANARVMFAPQEALLKPTAAAAWQTLFGEDIRARGVTQQGPWVYARSAQDAPRYQVLRYDLRAPTQPPVAVVPQQVGVIDEITAVQDGLYYIVRQGSVSKLYRLPHGAGVDKAAQVQLPFEGAVSFLGAQPHRPGVVVTLQGWTKALQAYVVQDLRATASPLIPPDRSGIGQDWVSEEATCTSHDGVEVPMSLIYKKGLAKDGSHMTVLDGYGGYGMAETAYFNRKLDPWLQRGGIWVDVKPRGGGAYGHEWYQAGVGATKPNTWKDMIACAKAVVARGYTRKDKLAIIGTSMGGVAVGRAITEAPELFAAAVVRVGITDSVRFVEATDNGPNHELEMGSVKTEAGMRQLLAMSTYEHVQPGTRYPAVLFTTGMNDKRVAPWISFKTFARLSAATASGAPVLLRVETAGGHGVSQTAEQRNAELADVFAFLAWNLGDPGFQPATSMRPTATAAVPASAPN</sequence>
<evidence type="ECO:0000259" key="6">
    <source>
        <dbReference type="Pfam" id="PF00326"/>
    </source>
</evidence>
<keyword evidence="4" id="KW-0378">Hydrolase</keyword>
<dbReference type="Gene3D" id="3.40.50.1820">
    <property type="entry name" value="alpha/beta hydrolase"/>
    <property type="match status" value="1"/>
</dbReference>
<gene>
    <name evidence="8" type="ORF">GCM10009107_13250</name>
</gene>
<dbReference type="SUPFAM" id="SSF50993">
    <property type="entry name" value="Peptidase/esterase 'gauge' domain"/>
    <property type="match status" value="1"/>
</dbReference>
<name>A0ABN1JT05_9BURK</name>
<feature type="domain" description="Peptidase S9 prolyl oligopeptidase catalytic" evidence="6">
    <location>
        <begin position="524"/>
        <end position="734"/>
    </location>
</feature>
<dbReference type="PANTHER" id="PTHR42881:SF2">
    <property type="entry name" value="PROLYL ENDOPEPTIDASE"/>
    <property type="match status" value="1"/>
</dbReference>
<evidence type="ECO:0000256" key="2">
    <source>
        <dbReference type="ARBA" id="ARBA00011897"/>
    </source>
</evidence>
<evidence type="ECO:0000259" key="7">
    <source>
        <dbReference type="Pfam" id="PF02897"/>
    </source>
</evidence>
<evidence type="ECO:0000256" key="1">
    <source>
        <dbReference type="ARBA" id="ARBA00001070"/>
    </source>
</evidence>
<proteinExistence type="predicted"/>
<accession>A0ABN1JT05</accession>
<evidence type="ECO:0000256" key="4">
    <source>
        <dbReference type="ARBA" id="ARBA00022801"/>
    </source>
</evidence>
<dbReference type="Proteomes" id="UP001500279">
    <property type="component" value="Unassembled WGS sequence"/>
</dbReference>